<keyword evidence="4" id="KW-1185">Reference proteome</keyword>
<feature type="compositionally biased region" description="Pro residues" evidence="1">
    <location>
        <begin position="1"/>
        <end position="10"/>
    </location>
</feature>
<name>A0AAD8WFA2_LOLMU</name>
<protein>
    <submittedName>
        <fullName evidence="3">Uncharacterized protein</fullName>
    </submittedName>
</protein>
<dbReference type="SUPFAM" id="SSF49590">
    <property type="entry name" value="PHL pollen allergen"/>
    <property type="match status" value="1"/>
</dbReference>
<proteinExistence type="predicted"/>
<feature type="region of interest" description="Disordered" evidence="1">
    <location>
        <begin position="157"/>
        <end position="188"/>
    </location>
</feature>
<accession>A0AAD8WFA2</accession>
<dbReference type="EMBL" id="JAUUTY010000872">
    <property type="protein sequence ID" value="KAK1573406.1"/>
    <property type="molecule type" value="Genomic_DNA"/>
</dbReference>
<feature type="compositionally biased region" description="Low complexity" evidence="1">
    <location>
        <begin position="40"/>
        <end position="55"/>
    </location>
</feature>
<dbReference type="Proteomes" id="UP001231189">
    <property type="component" value="Unassembled WGS sequence"/>
</dbReference>
<comment type="caution">
    <text evidence="3">The sequence shown here is derived from an EMBL/GenBank/DDBJ whole genome shotgun (WGS) entry which is preliminary data.</text>
</comment>
<evidence type="ECO:0000256" key="1">
    <source>
        <dbReference type="SAM" id="MobiDB-lite"/>
    </source>
</evidence>
<evidence type="ECO:0000313" key="3">
    <source>
        <dbReference type="EMBL" id="KAK1652007.1"/>
    </source>
</evidence>
<evidence type="ECO:0000313" key="4">
    <source>
        <dbReference type="Proteomes" id="UP001231189"/>
    </source>
</evidence>
<evidence type="ECO:0000313" key="2">
    <source>
        <dbReference type="EMBL" id="KAK1573406.1"/>
    </source>
</evidence>
<dbReference type="Gene3D" id="2.60.40.760">
    <property type="entry name" value="Expansin, cellulose-binding-like domain"/>
    <property type="match status" value="1"/>
</dbReference>
<dbReference type="AlphaFoldDB" id="A0AAD8WFA2"/>
<reference evidence="3" key="1">
    <citation type="submission" date="2023-07" db="EMBL/GenBank/DDBJ databases">
        <title>A chromosome-level genome assembly of Lolium multiflorum.</title>
        <authorList>
            <person name="Chen Y."/>
            <person name="Copetti D."/>
            <person name="Kolliker R."/>
            <person name="Studer B."/>
        </authorList>
    </citation>
    <scope>NUCLEOTIDE SEQUENCE</scope>
    <source>
        <strain evidence="3">02402/16</strain>
        <tissue evidence="3">Leaf</tissue>
    </source>
</reference>
<dbReference type="EMBL" id="JAUUTY010000004">
    <property type="protein sequence ID" value="KAK1652007.1"/>
    <property type="molecule type" value="Genomic_DNA"/>
</dbReference>
<sequence length="211" mass="21836">MNSRPLPLPHIPSHLPPRQRGTEAAAAWSGDGQSSAEKVSGGWAAATAGSSSSSWTAMARERGGPAWSTGQAPAGPLQLRLVVTGGYDGKWVWADEEVIPRRCAAAIVCCTTCWSPVRANLNLCCRANATSATAVGGAEVVEQVEALEEQHGRAAGRRCMPGSSSTVGDEADGDPRCQGVPDPPASTGARHGCRVVVARAEVSTSFYEIGI</sequence>
<dbReference type="InterPro" id="IPR036749">
    <property type="entry name" value="Expansin_CBD_sf"/>
</dbReference>
<feature type="region of interest" description="Disordered" evidence="1">
    <location>
        <begin position="1"/>
        <end position="55"/>
    </location>
</feature>
<organism evidence="3 4">
    <name type="scientific">Lolium multiflorum</name>
    <name type="common">Italian ryegrass</name>
    <name type="synonym">Lolium perenne subsp. multiflorum</name>
    <dbReference type="NCBI Taxonomy" id="4521"/>
    <lineage>
        <taxon>Eukaryota</taxon>
        <taxon>Viridiplantae</taxon>
        <taxon>Streptophyta</taxon>
        <taxon>Embryophyta</taxon>
        <taxon>Tracheophyta</taxon>
        <taxon>Spermatophyta</taxon>
        <taxon>Magnoliopsida</taxon>
        <taxon>Liliopsida</taxon>
        <taxon>Poales</taxon>
        <taxon>Poaceae</taxon>
        <taxon>BOP clade</taxon>
        <taxon>Pooideae</taxon>
        <taxon>Poodae</taxon>
        <taxon>Poeae</taxon>
        <taxon>Poeae Chloroplast Group 2 (Poeae type)</taxon>
        <taxon>Loliodinae</taxon>
        <taxon>Loliinae</taxon>
        <taxon>Lolium</taxon>
    </lineage>
</organism>
<gene>
    <name evidence="2" type="ORF">QYE76_007737</name>
    <name evidence="3" type="ORF">QYE76_069812</name>
</gene>